<comment type="similarity">
    <text evidence="1">Belongs to the UDP-glycosyltransferase family.</text>
</comment>
<dbReference type="SUPFAM" id="SSF53756">
    <property type="entry name" value="UDP-Glycosyltransferase/glycogen phosphorylase"/>
    <property type="match status" value="1"/>
</dbReference>
<dbReference type="AlphaFoldDB" id="A0A915CMY2"/>
<dbReference type="Proteomes" id="UP000887574">
    <property type="component" value="Unplaced"/>
</dbReference>
<dbReference type="PANTHER" id="PTHR48043">
    <property type="entry name" value="EG:EG0003.4 PROTEIN-RELATED"/>
    <property type="match status" value="1"/>
</dbReference>
<evidence type="ECO:0000256" key="1">
    <source>
        <dbReference type="ARBA" id="ARBA00009995"/>
    </source>
</evidence>
<evidence type="ECO:0000256" key="6">
    <source>
        <dbReference type="SAM" id="Phobius"/>
    </source>
</evidence>
<evidence type="ECO:0000256" key="4">
    <source>
        <dbReference type="ARBA" id="ARBA00022679"/>
    </source>
</evidence>
<protein>
    <recommendedName>
        <fullName evidence="2">glucuronosyltransferase</fullName>
        <ecNumber evidence="2">2.4.1.17</ecNumber>
    </recommendedName>
</protein>
<evidence type="ECO:0000256" key="2">
    <source>
        <dbReference type="ARBA" id="ARBA00012544"/>
    </source>
</evidence>
<evidence type="ECO:0000256" key="3">
    <source>
        <dbReference type="ARBA" id="ARBA00022676"/>
    </source>
</evidence>
<keyword evidence="6" id="KW-0472">Membrane</keyword>
<dbReference type="PANTHER" id="PTHR48043:SF145">
    <property type="entry name" value="FI06409P-RELATED"/>
    <property type="match status" value="1"/>
</dbReference>
<evidence type="ECO:0000313" key="8">
    <source>
        <dbReference type="WBParaSite" id="jg10318"/>
    </source>
</evidence>
<dbReference type="EC" id="2.4.1.17" evidence="2"/>
<reference evidence="8" key="1">
    <citation type="submission" date="2022-11" db="UniProtKB">
        <authorList>
            <consortium name="WormBaseParasite"/>
        </authorList>
    </citation>
    <scope>IDENTIFICATION</scope>
</reference>
<keyword evidence="4" id="KW-0808">Transferase</keyword>
<keyword evidence="7" id="KW-1185">Reference proteome</keyword>
<dbReference type="InterPro" id="IPR002213">
    <property type="entry name" value="UDP_glucos_trans"/>
</dbReference>
<dbReference type="WBParaSite" id="jg10318">
    <property type="protein sequence ID" value="jg10318"/>
    <property type="gene ID" value="jg10318"/>
</dbReference>
<feature type="transmembrane region" description="Helical" evidence="6">
    <location>
        <begin position="90"/>
        <end position="109"/>
    </location>
</feature>
<comment type="catalytic activity">
    <reaction evidence="5">
        <text>glucuronate acceptor + UDP-alpha-D-glucuronate = acceptor beta-D-glucuronoside + UDP + H(+)</text>
        <dbReference type="Rhea" id="RHEA:21032"/>
        <dbReference type="ChEBI" id="CHEBI:15378"/>
        <dbReference type="ChEBI" id="CHEBI:58052"/>
        <dbReference type="ChEBI" id="CHEBI:58223"/>
        <dbReference type="ChEBI" id="CHEBI:132367"/>
        <dbReference type="ChEBI" id="CHEBI:132368"/>
        <dbReference type="EC" id="2.4.1.17"/>
    </reaction>
</comment>
<sequence>MHYKQIGVHLDILKTHQSQVIIDGLNKVLNDPIYKQNVKLLQKKIQLNPFPPKEQLVKWVEFAAEFPELNELNLPSIEDFGYMKYYCLDVIAAGFIVLGLGLWTIYWMAKQVRNRSVKLLGLEIRSKNKKE</sequence>
<name>A0A915CMY2_9BILA</name>
<organism evidence="7 8">
    <name type="scientific">Ditylenchus dipsaci</name>
    <dbReference type="NCBI Taxonomy" id="166011"/>
    <lineage>
        <taxon>Eukaryota</taxon>
        <taxon>Metazoa</taxon>
        <taxon>Ecdysozoa</taxon>
        <taxon>Nematoda</taxon>
        <taxon>Chromadorea</taxon>
        <taxon>Rhabditida</taxon>
        <taxon>Tylenchina</taxon>
        <taxon>Tylenchomorpha</taxon>
        <taxon>Sphaerularioidea</taxon>
        <taxon>Anguinidae</taxon>
        <taxon>Anguininae</taxon>
        <taxon>Ditylenchus</taxon>
    </lineage>
</organism>
<dbReference type="InterPro" id="IPR050271">
    <property type="entry name" value="UDP-glycosyltransferase"/>
</dbReference>
<keyword evidence="6" id="KW-0812">Transmembrane</keyword>
<evidence type="ECO:0000256" key="5">
    <source>
        <dbReference type="ARBA" id="ARBA00047475"/>
    </source>
</evidence>
<dbReference type="GO" id="GO:0015020">
    <property type="term" value="F:glucuronosyltransferase activity"/>
    <property type="evidence" value="ECO:0007669"/>
    <property type="project" value="UniProtKB-EC"/>
</dbReference>
<keyword evidence="6" id="KW-1133">Transmembrane helix</keyword>
<evidence type="ECO:0000313" key="7">
    <source>
        <dbReference type="Proteomes" id="UP000887574"/>
    </source>
</evidence>
<keyword evidence="3" id="KW-0328">Glycosyltransferase</keyword>
<proteinExistence type="inferred from homology"/>
<dbReference type="Pfam" id="PF00201">
    <property type="entry name" value="UDPGT"/>
    <property type="match status" value="1"/>
</dbReference>
<accession>A0A915CMY2</accession>